<gene>
    <name evidence="7" type="ORF">J2X15_000540</name>
</gene>
<dbReference type="EC" id="2.4.1.-" evidence="7"/>
<dbReference type="PANTHER" id="PTHR37422">
    <property type="entry name" value="TEICHURONIC ACID BIOSYNTHESIS PROTEIN TUAE"/>
    <property type="match status" value="1"/>
</dbReference>
<dbReference type="EMBL" id="JAVDXO010000001">
    <property type="protein sequence ID" value="MDR7305274.1"/>
    <property type="molecule type" value="Genomic_DNA"/>
</dbReference>
<evidence type="ECO:0000256" key="3">
    <source>
        <dbReference type="ARBA" id="ARBA00022989"/>
    </source>
</evidence>
<dbReference type="InterPro" id="IPR007016">
    <property type="entry name" value="O-antigen_ligase-rel_domated"/>
</dbReference>
<evidence type="ECO:0000256" key="5">
    <source>
        <dbReference type="SAM" id="Phobius"/>
    </source>
</evidence>
<keyword evidence="7" id="KW-0328">Glycosyltransferase</keyword>
<comment type="subcellular location">
    <subcellularLocation>
        <location evidence="1">Membrane</location>
        <topology evidence="1">Multi-pass membrane protein</topology>
    </subcellularLocation>
</comment>
<accession>A0ABU1ZIA9</accession>
<evidence type="ECO:0000256" key="1">
    <source>
        <dbReference type="ARBA" id="ARBA00004141"/>
    </source>
</evidence>
<dbReference type="Proteomes" id="UP001268089">
    <property type="component" value="Unassembled WGS sequence"/>
</dbReference>
<feature type="transmembrane region" description="Helical" evidence="5">
    <location>
        <begin position="126"/>
        <end position="144"/>
    </location>
</feature>
<evidence type="ECO:0000256" key="4">
    <source>
        <dbReference type="ARBA" id="ARBA00023136"/>
    </source>
</evidence>
<proteinExistence type="predicted"/>
<feature type="transmembrane region" description="Helical" evidence="5">
    <location>
        <begin position="189"/>
        <end position="208"/>
    </location>
</feature>
<keyword evidence="3 5" id="KW-1133">Transmembrane helix</keyword>
<keyword evidence="7" id="KW-0808">Transferase</keyword>
<keyword evidence="7" id="KW-0436">Ligase</keyword>
<keyword evidence="2 5" id="KW-0812">Transmembrane</keyword>
<comment type="caution">
    <text evidence="7">The sequence shown here is derived from an EMBL/GenBank/DDBJ whole genome shotgun (WGS) entry which is preliminary data.</text>
</comment>
<evidence type="ECO:0000313" key="8">
    <source>
        <dbReference type="Proteomes" id="UP001268089"/>
    </source>
</evidence>
<dbReference type="PANTHER" id="PTHR37422:SF17">
    <property type="entry name" value="O-ANTIGEN LIGASE"/>
    <property type="match status" value="1"/>
</dbReference>
<feature type="transmembrane region" description="Helical" evidence="5">
    <location>
        <begin position="243"/>
        <end position="265"/>
    </location>
</feature>
<dbReference type="GO" id="GO:0016874">
    <property type="term" value="F:ligase activity"/>
    <property type="evidence" value="ECO:0007669"/>
    <property type="project" value="UniProtKB-KW"/>
</dbReference>
<evidence type="ECO:0000313" key="7">
    <source>
        <dbReference type="EMBL" id="MDR7305274.1"/>
    </source>
</evidence>
<dbReference type="RefSeq" id="WP_310339263.1">
    <property type="nucleotide sequence ID" value="NZ_JAVDXO010000001.1"/>
</dbReference>
<feature type="transmembrane region" description="Helical" evidence="5">
    <location>
        <begin position="103"/>
        <end position="119"/>
    </location>
</feature>
<keyword evidence="4 5" id="KW-0472">Membrane</keyword>
<feature type="transmembrane region" description="Helical" evidence="5">
    <location>
        <begin position="214"/>
        <end position="231"/>
    </location>
</feature>
<feature type="transmembrane region" description="Helical" evidence="5">
    <location>
        <begin position="164"/>
        <end position="182"/>
    </location>
</feature>
<feature type="transmembrane region" description="Helical" evidence="5">
    <location>
        <begin position="407"/>
        <end position="424"/>
    </location>
</feature>
<dbReference type="InterPro" id="IPR051533">
    <property type="entry name" value="WaaL-like"/>
</dbReference>
<dbReference type="Pfam" id="PF04932">
    <property type="entry name" value="Wzy_C"/>
    <property type="match status" value="1"/>
</dbReference>
<evidence type="ECO:0000256" key="2">
    <source>
        <dbReference type="ARBA" id="ARBA00022692"/>
    </source>
</evidence>
<feature type="transmembrane region" description="Helical" evidence="5">
    <location>
        <begin position="71"/>
        <end position="91"/>
    </location>
</feature>
<feature type="transmembrane region" description="Helical" evidence="5">
    <location>
        <begin position="40"/>
        <end position="59"/>
    </location>
</feature>
<dbReference type="GO" id="GO:0016757">
    <property type="term" value="F:glycosyltransferase activity"/>
    <property type="evidence" value="ECO:0007669"/>
    <property type="project" value="UniProtKB-KW"/>
</dbReference>
<evidence type="ECO:0000259" key="6">
    <source>
        <dbReference type="Pfam" id="PF04932"/>
    </source>
</evidence>
<feature type="domain" description="O-antigen ligase-related" evidence="6">
    <location>
        <begin position="204"/>
        <end position="357"/>
    </location>
</feature>
<protein>
    <submittedName>
        <fullName evidence="7">O-antigen ligase</fullName>
        <ecNumber evidence="7">2.4.1.-</ecNumber>
    </submittedName>
</protein>
<feature type="transmembrane region" description="Helical" evidence="5">
    <location>
        <begin position="18"/>
        <end position="34"/>
    </location>
</feature>
<feature type="transmembrane region" description="Helical" evidence="5">
    <location>
        <begin position="381"/>
        <end position="401"/>
    </location>
</feature>
<keyword evidence="8" id="KW-1185">Reference proteome</keyword>
<sequence length="431" mass="48492">MKFLASRWTPWMPAQSTWLERVILLMLVVAPLFYLSVSHWITNVSILCAVLILLSSVFYRNYFSVYHDVELWPFLGTYVIYFIAISVSQIGRGTFVSKEYLDQTRWLLGVPIFAFLLYLRIKFSDALRWIAPLIVLFSWVSSTFVMPSDAWGNRATIEFMDPLAFGFMNLSVGLMCLVIAALNLKQGRLSKLAILNVVGFMVGTYLSLRSGSRTGWLAFPFVLLLIARTLFENPAGKKISVLLFLALPLVAVLLLSSTTDIRLAAFVDEVSSYPWRGGVASDTSVGMRITFYRLGAYYFSQSPWFGWGDRGYLAIKDATEVVTFSTAYTRDFAYNALFHSEWTTQAVRFGLLGLIAVFWVFAVPFYVFFKHLRSHPLSAQASLMGLAFLMCQLAASFSTEIYSSKGMITFSVVIVAGLLADVLTDHARTDC</sequence>
<reference evidence="7 8" key="1">
    <citation type="submission" date="2023-07" db="EMBL/GenBank/DDBJ databases">
        <title>Sorghum-associated microbial communities from plants grown in Nebraska, USA.</title>
        <authorList>
            <person name="Schachtman D."/>
        </authorList>
    </citation>
    <scope>NUCLEOTIDE SEQUENCE [LARGE SCALE GENOMIC DNA]</scope>
    <source>
        <strain evidence="7 8">BE308</strain>
    </source>
</reference>
<organism evidence="7 8">
    <name type="scientific">Rhodoferax saidenbachensis</name>
    <dbReference type="NCBI Taxonomy" id="1484693"/>
    <lineage>
        <taxon>Bacteria</taxon>
        <taxon>Pseudomonadati</taxon>
        <taxon>Pseudomonadota</taxon>
        <taxon>Betaproteobacteria</taxon>
        <taxon>Burkholderiales</taxon>
        <taxon>Comamonadaceae</taxon>
        <taxon>Rhodoferax</taxon>
    </lineage>
</organism>
<name>A0ABU1ZIA9_9BURK</name>
<feature type="transmembrane region" description="Helical" evidence="5">
    <location>
        <begin position="349"/>
        <end position="369"/>
    </location>
</feature>